<dbReference type="InterPro" id="IPR036322">
    <property type="entry name" value="WD40_repeat_dom_sf"/>
</dbReference>
<feature type="repeat" description="WD" evidence="4">
    <location>
        <begin position="14"/>
        <end position="48"/>
    </location>
</feature>
<dbReference type="SMART" id="SM00320">
    <property type="entry name" value="WD40"/>
    <property type="match status" value="7"/>
</dbReference>
<reference evidence="5 6" key="1">
    <citation type="submission" date="2019-09" db="EMBL/GenBank/DDBJ databases">
        <authorList>
            <person name="Brejova B."/>
        </authorList>
    </citation>
    <scope>NUCLEOTIDE SEQUENCE [LARGE SCALE GENOMIC DNA]</scope>
</reference>
<dbReference type="HAMAP" id="MF_03037">
    <property type="entry name" value="ciao1"/>
    <property type="match status" value="1"/>
</dbReference>
<comment type="function">
    <text evidence="3">Essential component of the cytosolic iron-sulfur (Fe/S) protein assembly machinery. Required for the maturation of extramitochondrial Fe/S proteins.</text>
</comment>
<dbReference type="CDD" id="cd00200">
    <property type="entry name" value="WD40"/>
    <property type="match status" value="1"/>
</dbReference>
<accession>A0A5E8BKK0</accession>
<evidence type="ECO:0000256" key="2">
    <source>
        <dbReference type="ARBA" id="ARBA00022737"/>
    </source>
</evidence>
<dbReference type="InterPro" id="IPR028608">
    <property type="entry name" value="CIAO1/Cia1"/>
</dbReference>
<feature type="repeat" description="WD" evidence="4">
    <location>
        <begin position="120"/>
        <end position="161"/>
    </location>
</feature>
<dbReference type="PANTHER" id="PTHR19920">
    <property type="entry name" value="WD40 PROTEIN CIAO1"/>
    <property type="match status" value="1"/>
</dbReference>
<protein>
    <recommendedName>
        <fullName evidence="3">Probable cytosolic iron-sulfur protein assembly protein 1</fullName>
    </recommendedName>
</protein>
<gene>
    <name evidence="3" type="primary">CIA1</name>
    <name evidence="5" type="ORF">SAPINGB_P002186</name>
</gene>
<feature type="repeat" description="WD" evidence="4">
    <location>
        <begin position="288"/>
        <end position="320"/>
    </location>
</feature>
<evidence type="ECO:0000256" key="4">
    <source>
        <dbReference type="PROSITE-ProRule" id="PRU00221"/>
    </source>
</evidence>
<dbReference type="GO" id="GO:0016226">
    <property type="term" value="P:iron-sulfur cluster assembly"/>
    <property type="evidence" value="ECO:0007669"/>
    <property type="project" value="UniProtKB-UniRule"/>
</dbReference>
<dbReference type="EMBL" id="CABVLU010000002">
    <property type="protein sequence ID" value="VVT49266.1"/>
    <property type="molecule type" value="Genomic_DNA"/>
</dbReference>
<sequence>MPAEENSHKPLFVLTGHKDRVWDLSVHPKLPLLATCSGDRTARIYALNKPGVPLIASLEDSHKRSVRSVAWKPTGGEDGYPSLALGSFDATVSVWGREPHEGNEDEGLDKDGEWSFLATIEGHENEVKGVSWSSDGYFLATCSRDKSVWVWETDDTNEEFECIMFLQDHTEDVKHVVWHPSQQTFASASYDNTVRLWREDDDEWVCVANLQGHESTVWSCDFETDTKHKNTEEPEIFSPARLVSASDDLKCIVWRRTESTGGTPKGGIPSTFRNDPLSETWIKETVLPESHTRTIYSVAWSPNSGRIASVGSDGRITIYKEKNEGSGEWEIETVVDKAHGVYEINSVAWAPDYQGDGELLITAGDDFTTKIWKL</sequence>
<evidence type="ECO:0000313" key="6">
    <source>
        <dbReference type="Proteomes" id="UP000398389"/>
    </source>
</evidence>
<dbReference type="PROSITE" id="PS50294">
    <property type="entry name" value="WD_REPEATS_REGION"/>
    <property type="match status" value="4"/>
</dbReference>
<keyword evidence="1 4" id="KW-0853">WD repeat</keyword>
<evidence type="ECO:0000313" key="5">
    <source>
        <dbReference type="EMBL" id="VVT49266.1"/>
    </source>
</evidence>
<feature type="repeat" description="WD" evidence="4">
    <location>
        <begin position="344"/>
        <end position="374"/>
    </location>
</feature>
<dbReference type="SUPFAM" id="SSF50978">
    <property type="entry name" value="WD40 repeat-like"/>
    <property type="match status" value="1"/>
</dbReference>
<name>A0A5E8BKK0_9ASCO</name>
<dbReference type="AlphaFoldDB" id="A0A5E8BKK0"/>
<dbReference type="GO" id="GO:0097361">
    <property type="term" value="C:cytosolic [4Fe-4S] assembly targeting complex"/>
    <property type="evidence" value="ECO:0007669"/>
    <property type="project" value="InterPro"/>
</dbReference>
<dbReference type="Proteomes" id="UP000398389">
    <property type="component" value="Unassembled WGS sequence"/>
</dbReference>
<proteinExistence type="inferred from homology"/>
<evidence type="ECO:0000256" key="1">
    <source>
        <dbReference type="ARBA" id="ARBA00022574"/>
    </source>
</evidence>
<dbReference type="PANTHER" id="PTHR19920:SF0">
    <property type="entry name" value="CYTOSOLIC IRON-SULFUR PROTEIN ASSEMBLY PROTEIN CIAO1-RELATED"/>
    <property type="match status" value="1"/>
</dbReference>
<keyword evidence="2" id="KW-0677">Repeat</keyword>
<dbReference type="Pfam" id="PF00400">
    <property type="entry name" value="WD40"/>
    <property type="match status" value="7"/>
</dbReference>
<dbReference type="InterPro" id="IPR015943">
    <property type="entry name" value="WD40/YVTN_repeat-like_dom_sf"/>
</dbReference>
<comment type="similarity">
    <text evidence="3">Belongs to the WD repeat CIA1 family.</text>
</comment>
<feature type="repeat" description="WD" evidence="4">
    <location>
        <begin position="166"/>
        <end position="197"/>
    </location>
</feature>
<dbReference type="Gene3D" id="2.130.10.10">
    <property type="entry name" value="YVTN repeat-like/Quinoprotein amine dehydrogenase"/>
    <property type="match status" value="1"/>
</dbReference>
<dbReference type="InterPro" id="IPR001680">
    <property type="entry name" value="WD40_rpt"/>
</dbReference>
<evidence type="ECO:0000256" key="3">
    <source>
        <dbReference type="HAMAP-Rule" id="MF_03037"/>
    </source>
</evidence>
<keyword evidence="6" id="KW-1185">Reference proteome</keyword>
<organism evidence="5 6">
    <name type="scientific">Magnusiomyces paraingens</name>
    <dbReference type="NCBI Taxonomy" id="2606893"/>
    <lineage>
        <taxon>Eukaryota</taxon>
        <taxon>Fungi</taxon>
        <taxon>Dikarya</taxon>
        <taxon>Ascomycota</taxon>
        <taxon>Saccharomycotina</taxon>
        <taxon>Dipodascomycetes</taxon>
        <taxon>Dipodascales</taxon>
        <taxon>Dipodascaceae</taxon>
        <taxon>Magnusiomyces</taxon>
    </lineage>
</organism>
<dbReference type="PROSITE" id="PS50082">
    <property type="entry name" value="WD_REPEATS_2"/>
    <property type="match status" value="5"/>
</dbReference>
<dbReference type="OrthoDB" id="284782at2759"/>